<dbReference type="EMBL" id="FP929041">
    <property type="protein sequence ID" value="CBK88811.1"/>
    <property type="molecule type" value="Genomic_DNA"/>
</dbReference>
<reference evidence="1 2" key="1">
    <citation type="submission" date="2010-03" db="EMBL/GenBank/DDBJ databases">
        <title>The genome sequence of Eubacterium cylindroides T2-87.</title>
        <authorList>
            <consortium name="metaHIT consortium -- http://www.metahit.eu/"/>
            <person name="Pajon A."/>
            <person name="Turner K."/>
            <person name="Parkhill J."/>
            <person name="Duncan S."/>
            <person name="Flint H."/>
        </authorList>
    </citation>
    <scope>NUCLEOTIDE SEQUENCE [LARGE SCALE GENOMIC DNA]</scope>
    <source>
        <strain evidence="1 2">T2-87</strain>
    </source>
</reference>
<name>D4JF39_9FIRM</name>
<dbReference type="KEGG" id="euc:EC1_14390"/>
<dbReference type="HOGENOM" id="CLU_2990028_0_0_9"/>
<evidence type="ECO:0000313" key="1">
    <source>
        <dbReference type="EMBL" id="CBK88811.1"/>
    </source>
</evidence>
<dbReference type="AlphaFoldDB" id="D4JF39"/>
<reference evidence="1 2" key="2">
    <citation type="submission" date="2010-03" db="EMBL/GenBank/DDBJ databases">
        <authorList>
            <person name="Pajon A."/>
        </authorList>
    </citation>
    <scope>NUCLEOTIDE SEQUENCE [LARGE SCALE GENOMIC DNA]</scope>
    <source>
        <strain evidence="1 2">T2-87</strain>
    </source>
</reference>
<dbReference type="STRING" id="717960.EC1_14390"/>
<sequence length="59" mass="6892">MILMLQKSFKCIDFDDDNKRFNILIGDKGSINYFDISKIDALNQQASFKVEPKPFTIEF</sequence>
<gene>
    <name evidence="1" type="ORF">EC1_14390</name>
</gene>
<organism evidence="1 2">
    <name type="scientific">Faecalitalea cylindroides T2-87</name>
    <dbReference type="NCBI Taxonomy" id="717960"/>
    <lineage>
        <taxon>Bacteria</taxon>
        <taxon>Bacillati</taxon>
        <taxon>Bacillota</taxon>
        <taxon>Erysipelotrichia</taxon>
        <taxon>Erysipelotrichales</taxon>
        <taxon>Erysipelotrichaceae</taxon>
        <taxon>Faecalitalea</taxon>
    </lineage>
</organism>
<accession>D4JF39</accession>
<dbReference type="Proteomes" id="UP000008801">
    <property type="component" value="Chromosome"/>
</dbReference>
<protein>
    <submittedName>
        <fullName evidence="1">Uncharacterized protein</fullName>
    </submittedName>
</protein>
<proteinExistence type="predicted"/>
<evidence type="ECO:0000313" key="2">
    <source>
        <dbReference type="Proteomes" id="UP000008801"/>
    </source>
</evidence>